<dbReference type="InterPro" id="IPR016024">
    <property type="entry name" value="ARM-type_fold"/>
</dbReference>
<evidence type="ECO:0008006" key="6">
    <source>
        <dbReference type="Google" id="ProtNLM"/>
    </source>
</evidence>
<gene>
    <name evidence="3" type="ORF">E5259_04915</name>
    <name evidence="2" type="ORF">PMF13cell1_05467</name>
</gene>
<keyword evidence="1" id="KW-1133">Transmembrane helix</keyword>
<dbReference type="EMBL" id="CP035945">
    <property type="protein sequence ID" value="QBE99873.1"/>
    <property type="molecule type" value="Genomic_DNA"/>
</dbReference>
<evidence type="ECO:0000313" key="2">
    <source>
        <dbReference type="EMBL" id="QBE99873.1"/>
    </source>
</evidence>
<dbReference type="GeneID" id="75052291"/>
<reference evidence="2 4" key="1">
    <citation type="submission" date="2019-01" db="EMBL/GenBank/DDBJ databases">
        <title>PMF-metabolizing Aryl O-demethylase.</title>
        <authorList>
            <person name="Kim M."/>
        </authorList>
    </citation>
    <scope>NUCLEOTIDE SEQUENCE [LARGE SCALE GENOMIC DNA]</scope>
    <source>
        <strain evidence="2 4">PMF1</strain>
    </source>
</reference>
<evidence type="ECO:0000313" key="5">
    <source>
        <dbReference type="Proteomes" id="UP000515789"/>
    </source>
</evidence>
<dbReference type="AlphaFoldDB" id="A0A4P6M8D1"/>
<dbReference type="Gene3D" id="1.25.10.10">
    <property type="entry name" value="Leucine-rich Repeat Variant"/>
    <property type="match status" value="1"/>
</dbReference>
<feature type="transmembrane region" description="Helical" evidence="1">
    <location>
        <begin position="12"/>
        <end position="32"/>
    </location>
</feature>
<proteinExistence type="predicted"/>
<dbReference type="RefSeq" id="WP_018595699.1">
    <property type="nucleotide sequence ID" value="NZ_AP031416.1"/>
</dbReference>
<dbReference type="Proteomes" id="UP000515789">
    <property type="component" value="Chromosome"/>
</dbReference>
<organism evidence="2 4">
    <name type="scientific">Blautia producta</name>
    <dbReference type="NCBI Taxonomy" id="33035"/>
    <lineage>
        <taxon>Bacteria</taxon>
        <taxon>Bacillati</taxon>
        <taxon>Bacillota</taxon>
        <taxon>Clostridia</taxon>
        <taxon>Lachnospirales</taxon>
        <taxon>Lachnospiraceae</taxon>
        <taxon>Blautia</taxon>
    </lineage>
</organism>
<dbReference type="InterPro" id="IPR011989">
    <property type="entry name" value="ARM-like"/>
</dbReference>
<keyword evidence="1" id="KW-0812">Transmembrane</keyword>
<reference evidence="3 5" key="2">
    <citation type="submission" date="2019-04" db="EMBL/GenBank/DDBJ databases">
        <authorList>
            <person name="Schori C."/>
            <person name="Ahrens C."/>
        </authorList>
    </citation>
    <scope>NUCLEOTIDE SEQUENCE [LARGE SCALE GENOMIC DNA]</scope>
    <source>
        <strain evidence="3 5">DSM 2950</strain>
    </source>
</reference>
<keyword evidence="1" id="KW-0472">Membrane</keyword>
<accession>A0A4P6M8D1</accession>
<dbReference type="SUPFAM" id="SSF48371">
    <property type="entry name" value="ARM repeat"/>
    <property type="match status" value="1"/>
</dbReference>
<name>A0A4P6M8D1_9FIRM</name>
<dbReference type="EMBL" id="CP039126">
    <property type="protein sequence ID" value="QMW76994.1"/>
    <property type="molecule type" value="Genomic_DNA"/>
</dbReference>
<dbReference type="Proteomes" id="UP000289794">
    <property type="component" value="Chromosome"/>
</dbReference>
<evidence type="ECO:0000256" key="1">
    <source>
        <dbReference type="SAM" id="Phobius"/>
    </source>
</evidence>
<dbReference type="KEGG" id="bpro:PMF13cell1_05467"/>
<protein>
    <recommendedName>
        <fullName evidence="6">HEAT repeat domain-containing protein</fullName>
    </recommendedName>
</protein>
<evidence type="ECO:0000313" key="3">
    <source>
        <dbReference type="EMBL" id="QMW76994.1"/>
    </source>
</evidence>
<evidence type="ECO:0000313" key="4">
    <source>
        <dbReference type="Proteomes" id="UP000289794"/>
    </source>
</evidence>
<sequence>MHVLSIKPEVILYVYMASCIAVLVFNILYIFIDKYKGRRLEHQRLEMVDEITGQIQQMENGSPAQEDYFSGLVRRLRKLEKLRAFEFSMEEIQRRMPNARTEKYLEHMRRVFLELVPVYEKRDEIEQAYFASLVEKFGIDKGHAGYDGLMDFMIRMIVNKGVYVRENALKALYMMGNKEAVLAAWEKMEDNEIYHSKKLLTDGLLKFTGDRGELARLLFGHRDRFSPRLILPVMQFIRFLGEDFREEFLEIAGKETEDKELRLEAVRYFRKYPYEPAREMLQRFLRYHEFLDWEYAAVAAQALSSYPGPDTVDCLKEGLKASNWYVRLNSADTLIVGLKIQKKDLFDVYNGRDRYAREILNYVTEKIEIKGQEMELKETDV</sequence>